<accession>A0A928VLP9</accession>
<proteinExistence type="predicted"/>
<gene>
    <name evidence="1" type="ORF">IQ266_09380</name>
</gene>
<dbReference type="RefSeq" id="WP_264324763.1">
    <property type="nucleotide sequence ID" value="NZ_JADEXQ010000025.1"/>
</dbReference>
<comment type="caution">
    <text evidence="1">The sequence shown here is derived from an EMBL/GenBank/DDBJ whole genome shotgun (WGS) entry which is preliminary data.</text>
</comment>
<protein>
    <submittedName>
        <fullName evidence="1">Uncharacterized protein</fullName>
    </submittedName>
</protein>
<dbReference type="Proteomes" id="UP000625316">
    <property type="component" value="Unassembled WGS sequence"/>
</dbReference>
<evidence type="ECO:0000313" key="2">
    <source>
        <dbReference type="Proteomes" id="UP000625316"/>
    </source>
</evidence>
<dbReference type="EMBL" id="JADEXQ010000025">
    <property type="protein sequence ID" value="MBE9029937.1"/>
    <property type="molecule type" value="Genomic_DNA"/>
</dbReference>
<keyword evidence="2" id="KW-1185">Reference proteome</keyword>
<organism evidence="1 2">
    <name type="scientific">Romeriopsis navalis LEGE 11480</name>
    <dbReference type="NCBI Taxonomy" id="2777977"/>
    <lineage>
        <taxon>Bacteria</taxon>
        <taxon>Bacillati</taxon>
        <taxon>Cyanobacteriota</taxon>
        <taxon>Cyanophyceae</taxon>
        <taxon>Leptolyngbyales</taxon>
        <taxon>Leptolyngbyaceae</taxon>
        <taxon>Romeriopsis</taxon>
        <taxon>Romeriopsis navalis</taxon>
    </lineage>
</organism>
<reference evidence="1" key="1">
    <citation type="submission" date="2020-10" db="EMBL/GenBank/DDBJ databases">
        <authorList>
            <person name="Castelo-Branco R."/>
            <person name="Eusebio N."/>
            <person name="Adriana R."/>
            <person name="Vieira A."/>
            <person name="Brugerolle De Fraissinette N."/>
            <person name="Rezende De Castro R."/>
            <person name="Schneider M.P."/>
            <person name="Vasconcelos V."/>
            <person name="Leao P.N."/>
        </authorList>
    </citation>
    <scope>NUCLEOTIDE SEQUENCE</scope>
    <source>
        <strain evidence="1">LEGE 11480</strain>
    </source>
</reference>
<name>A0A928VLP9_9CYAN</name>
<dbReference type="AlphaFoldDB" id="A0A928VLP9"/>
<evidence type="ECO:0000313" key="1">
    <source>
        <dbReference type="EMBL" id="MBE9029937.1"/>
    </source>
</evidence>
<sequence>MIPYRLRRPTRSLLQVATLPRRQVWLSHRSLDLALLAGSACLLTLLSQPIATALTLR</sequence>